<dbReference type="EMBL" id="LCYC01000064">
    <property type="protein sequence ID" value="KWV69768.1"/>
    <property type="molecule type" value="Genomic_DNA"/>
</dbReference>
<comment type="caution">
    <text evidence="7">The sequence shown here is derived from an EMBL/GenBank/DDBJ whole genome shotgun (WGS) entry which is preliminary data.</text>
</comment>
<dbReference type="FunFam" id="3.40.50.980:FF:000002">
    <property type="entry name" value="Enterobactin synthetase component F"/>
    <property type="match status" value="1"/>
</dbReference>
<accession>A0A109KIB7</accession>
<dbReference type="RefSeq" id="WP_056783822.1">
    <property type="nucleotide sequence ID" value="NZ_LCYC01000064.1"/>
</dbReference>
<sequence length="1376" mass="152562">MDSQMAQKIMKRFIGLGLEQRKVYLQRMLQEGVSPANLPIPQVRLEAAALPLSYAQERQWFLWQLDPHSAAYHIPSALRLKGRLDIAALQKSFEYLIARHESLRTRFRRVGEVTQQAVLPGLSIVLAPEEVDEGHLKARIEQEIARPFDLEQGPLLRITLLRLAEEEHVLVLVQHHIISDGGSMQVMVEEVVQAYTALSHGHGIDLPALPIQYADYALWQRSWMEAGEKERQLEYWFKLLGGEQPVLELPLDRPRPAVQSYRGASLELVLDDALAAGVRTLAQREGATSFMLLLASFQALLYRYSGQRDIRVGVPTANRNRVETQRLIGFFVNTQVLKADIDEHTTVLTLLRQARQRVLEAQAHQDLPFEQLVEALRPERSLSYNPLFQVMFNHQNRGAGSDSEAQASSLILEGLEWESRTAQFDLSLNVCEEGSSIQASFGYATDLFEATTIERMAHHWQRLLNEMIAAPHASINSLALLDAQERWQMVDAWNATATDYPLEQVHHCFEEHAERTPDRPALVFGTEQLTYAALNHRANRLAHALIAYGVGPDSLVGVAMERSVEMVVALIAILKAGGAYVPVDPRYPQERQAYMLEDSGVELLLSQSHVNLPTADNVVRIDLDLDDAWLSAYSQVNPDVAVGGENLAYVIYTSGSTGKPKGAGNSHSALANRLFWMQQAYALDASDTVLQKTPFSFDVSVWEFFWPLLSGARLVVALPDDHRDPRKLVDLIVRERVTTLHFVPSMLQAFLQDGQVGRCTSVQRIICSGEALPVDAQSQVFAKLPKTRLYNLYGPTEAAIDVTHWTCVDEGKDAVPIGKPIANLGCHVLDANLEPVPVGVLGELYLAGKGLARGYHRRPALTAERFVANPFGVGQRMYRTGDLARYRPDGVIEYAGRIDHQVKLRGLRIELGEIEARLLEHQLVREAAVVALDGTQLVGYVVLDETVPQWREALGGYLSIHLPAFMVPAQWVLLEKMPLSPNGKLERKALPRPEAGTEHRDYAPPLTALEQQVAQVWQQVLGVERVGLDDNFFELGGHSLLLLVVKERLAAHCGLVLTVNQLMTRPTVRALASDAPDGVHHSLIVDLNGHQGGPSLFLFHPSFGSAHCYKAIGMALRLEMPVRGVICRALVDPLSEVPTWDAMVDEYARQLQVAQPQGPYYLGGWSLGGNLALQVAAVLEEQGAEVAFVGCIDAPPPLRVTAFWEREKSLSPIAEPAAISDTLVDRRVALLAVMFPDAAQAIAHAWRDVEHGGATAAQQWAMFCEWADAFLGETFTSLRSELQQGGELDVSWALKLALDERLKEADYVSIAAPVSCWWAAQSKSEVDRHIIGTALEAGIGHGVEASVVIDTTHDKIVHNPEFIASFVSAVKRVIRK</sequence>
<dbReference type="InterPro" id="IPR023213">
    <property type="entry name" value="CAT-like_dom_sf"/>
</dbReference>
<dbReference type="GO" id="GO:0031177">
    <property type="term" value="F:phosphopantetheine binding"/>
    <property type="evidence" value="ECO:0007669"/>
    <property type="project" value="InterPro"/>
</dbReference>
<dbReference type="SUPFAM" id="SSF52777">
    <property type="entry name" value="CoA-dependent acyltransferases"/>
    <property type="match status" value="2"/>
</dbReference>
<dbReference type="InterPro" id="IPR025110">
    <property type="entry name" value="AMP-bd_C"/>
</dbReference>
<evidence type="ECO:0000259" key="6">
    <source>
        <dbReference type="PROSITE" id="PS50075"/>
    </source>
</evidence>
<dbReference type="GO" id="GO:0043041">
    <property type="term" value="P:amino acid activation for nonribosomal peptide biosynthetic process"/>
    <property type="evidence" value="ECO:0007669"/>
    <property type="project" value="TreeGrafter"/>
</dbReference>
<dbReference type="Gene3D" id="3.30.559.10">
    <property type="entry name" value="Chloramphenicol acetyltransferase-like domain"/>
    <property type="match status" value="1"/>
</dbReference>
<dbReference type="InterPro" id="IPR010071">
    <property type="entry name" value="AA_adenyl_dom"/>
</dbReference>
<dbReference type="InterPro" id="IPR029058">
    <property type="entry name" value="AB_hydrolase_fold"/>
</dbReference>
<dbReference type="FunFam" id="3.40.50.12780:FF:000012">
    <property type="entry name" value="Non-ribosomal peptide synthetase"/>
    <property type="match status" value="1"/>
</dbReference>
<proteinExistence type="inferred from homology"/>
<dbReference type="Pfam" id="PF00975">
    <property type="entry name" value="Thioesterase"/>
    <property type="match status" value="1"/>
</dbReference>
<dbReference type="PROSITE" id="PS50075">
    <property type="entry name" value="CARRIER"/>
    <property type="match status" value="1"/>
</dbReference>
<keyword evidence="3" id="KW-0596">Phosphopantetheine</keyword>
<dbReference type="CDD" id="cd19531">
    <property type="entry name" value="LCL_NRPS-like"/>
    <property type="match status" value="1"/>
</dbReference>
<dbReference type="Gene3D" id="3.40.50.980">
    <property type="match status" value="2"/>
</dbReference>
<dbReference type="PATRIC" id="fig|294.195.peg.6612"/>
<dbReference type="GO" id="GO:0009366">
    <property type="term" value="C:enterobactin synthetase complex"/>
    <property type="evidence" value="ECO:0007669"/>
    <property type="project" value="TreeGrafter"/>
</dbReference>
<dbReference type="SMART" id="SM00823">
    <property type="entry name" value="PKS_PP"/>
    <property type="match status" value="1"/>
</dbReference>
<dbReference type="FunFam" id="3.30.559.10:FF:000012">
    <property type="entry name" value="Non-ribosomal peptide synthetase"/>
    <property type="match status" value="1"/>
</dbReference>
<protein>
    <submittedName>
        <fullName evidence="7">Tyrocidine synthase 3</fullName>
    </submittedName>
</protein>
<dbReference type="FunFam" id="3.40.50.980:FF:000001">
    <property type="entry name" value="Non-ribosomal peptide synthetase"/>
    <property type="match status" value="1"/>
</dbReference>
<dbReference type="InterPro" id="IPR036736">
    <property type="entry name" value="ACP-like_sf"/>
</dbReference>
<dbReference type="FunFam" id="1.10.1200.10:FF:000005">
    <property type="entry name" value="Nonribosomal peptide synthetase 1"/>
    <property type="match status" value="1"/>
</dbReference>
<organism evidence="7 8">
    <name type="scientific">Pseudomonas fluorescens</name>
    <dbReference type="NCBI Taxonomy" id="294"/>
    <lineage>
        <taxon>Bacteria</taxon>
        <taxon>Pseudomonadati</taxon>
        <taxon>Pseudomonadota</taxon>
        <taxon>Gammaproteobacteria</taxon>
        <taxon>Pseudomonadales</taxon>
        <taxon>Pseudomonadaceae</taxon>
        <taxon>Pseudomonas</taxon>
    </lineage>
</organism>
<reference evidence="7 8" key="1">
    <citation type="submission" date="2015-05" db="EMBL/GenBank/DDBJ databases">
        <title>A genomic and transcriptomic approach to investigate the blue pigment phenotype in Pseudomonas fluorescens.</title>
        <authorList>
            <person name="Andreani N.A."/>
            <person name="Cardazzo B."/>
        </authorList>
    </citation>
    <scope>NUCLEOTIDE SEQUENCE [LARGE SCALE GENOMIC DNA]</scope>
    <source>
        <strain evidence="7 8">Ps_40</strain>
    </source>
</reference>
<dbReference type="Gene3D" id="3.30.559.30">
    <property type="entry name" value="Nonribosomal peptide synthetase, condensation domain"/>
    <property type="match status" value="1"/>
</dbReference>
<dbReference type="Gene3D" id="2.30.38.10">
    <property type="entry name" value="Luciferase, Domain 3"/>
    <property type="match status" value="1"/>
</dbReference>
<evidence type="ECO:0000313" key="7">
    <source>
        <dbReference type="EMBL" id="KWV69768.1"/>
    </source>
</evidence>
<evidence type="ECO:0000313" key="8">
    <source>
        <dbReference type="Proteomes" id="UP000063434"/>
    </source>
</evidence>
<dbReference type="InterPro" id="IPR001031">
    <property type="entry name" value="Thioesterase"/>
</dbReference>
<dbReference type="InterPro" id="IPR020845">
    <property type="entry name" value="AMP-binding_CS"/>
</dbReference>
<dbReference type="Pfam" id="PF00501">
    <property type="entry name" value="AMP-binding"/>
    <property type="match status" value="1"/>
</dbReference>
<dbReference type="SUPFAM" id="SSF47336">
    <property type="entry name" value="ACP-like"/>
    <property type="match status" value="1"/>
</dbReference>
<evidence type="ECO:0000256" key="2">
    <source>
        <dbReference type="ARBA" id="ARBA00006432"/>
    </source>
</evidence>
<dbReference type="FunFam" id="3.30.559.30:FF:000001">
    <property type="entry name" value="Non-ribosomal peptide synthetase"/>
    <property type="match status" value="1"/>
</dbReference>
<evidence type="ECO:0000256" key="3">
    <source>
        <dbReference type="ARBA" id="ARBA00022450"/>
    </source>
</evidence>
<dbReference type="NCBIfam" id="TIGR01733">
    <property type="entry name" value="AA-adenyl-dom"/>
    <property type="match status" value="1"/>
</dbReference>
<dbReference type="PANTHER" id="PTHR45527:SF1">
    <property type="entry name" value="FATTY ACID SYNTHASE"/>
    <property type="match status" value="1"/>
</dbReference>
<dbReference type="FunFam" id="2.30.38.10:FF:000001">
    <property type="entry name" value="Non-ribosomal peptide synthetase PvdI"/>
    <property type="match status" value="1"/>
</dbReference>
<evidence type="ECO:0000256" key="4">
    <source>
        <dbReference type="ARBA" id="ARBA00022553"/>
    </source>
</evidence>
<dbReference type="InterPro" id="IPR020806">
    <property type="entry name" value="PKS_PP-bd"/>
</dbReference>
<dbReference type="PANTHER" id="PTHR45527">
    <property type="entry name" value="NONRIBOSOMAL PEPTIDE SYNTHETASE"/>
    <property type="match status" value="1"/>
</dbReference>
<comment type="similarity">
    <text evidence="2">Belongs to the ATP-dependent AMP-binding enzyme family.</text>
</comment>
<dbReference type="GO" id="GO:0005829">
    <property type="term" value="C:cytosol"/>
    <property type="evidence" value="ECO:0007669"/>
    <property type="project" value="TreeGrafter"/>
</dbReference>
<dbReference type="Gene3D" id="3.40.50.1820">
    <property type="entry name" value="alpha/beta hydrolase"/>
    <property type="match status" value="1"/>
</dbReference>
<comment type="cofactor">
    <cofactor evidence="1">
        <name>pantetheine 4'-phosphate</name>
        <dbReference type="ChEBI" id="CHEBI:47942"/>
    </cofactor>
</comment>
<dbReference type="InterPro" id="IPR001242">
    <property type="entry name" value="Condensation_dom"/>
</dbReference>
<dbReference type="GO" id="GO:0047527">
    <property type="term" value="F:2,3-dihydroxybenzoate-serine ligase activity"/>
    <property type="evidence" value="ECO:0007669"/>
    <property type="project" value="TreeGrafter"/>
</dbReference>
<dbReference type="Pfam" id="PF00668">
    <property type="entry name" value="Condensation"/>
    <property type="match status" value="1"/>
</dbReference>
<dbReference type="InterPro" id="IPR000873">
    <property type="entry name" value="AMP-dep_synth/lig_dom"/>
</dbReference>
<gene>
    <name evidence="7" type="primary">tycC_3</name>
    <name evidence="7" type="ORF">PFL603g_06215</name>
</gene>
<dbReference type="SUPFAM" id="SSF53474">
    <property type="entry name" value="alpha/beta-Hydrolases"/>
    <property type="match status" value="1"/>
</dbReference>
<dbReference type="Pfam" id="PF13193">
    <property type="entry name" value="AMP-binding_C"/>
    <property type="match status" value="1"/>
</dbReference>
<dbReference type="SUPFAM" id="SSF56801">
    <property type="entry name" value="Acetyl-CoA synthetase-like"/>
    <property type="match status" value="1"/>
</dbReference>
<dbReference type="InterPro" id="IPR009081">
    <property type="entry name" value="PP-bd_ACP"/>
</dbReference>
<dbReference type="InterPro" id="IPR045851">
    <property type="entry name" value="AMP-bd_C_sf"/>
</dbReference>
<feature type="domain" description="Carrier" evidence="6">
    <location>
        <begin position="1004"/>
        <end position="1079"/>
    </location>
</feature>
<dbReference type="CDD" id="cd05930">
    <property type="entry name" value="A_NRPS"/>
    <property type="match status" value="1"/>
</dbReference>
<dbReference type="PROSITE" id="PS00455">
    <property type="entry name" value="AMP_BINDING"/>
    <property type="match status" value="1"/>
</dbReference>
<dbReference type="GO" id="GO:0009239">
    <property type="term" value="P:enterobactin biosynthetic process"/>
    <property type="evidence" value="ECO:0007669"/>
    <property type="project" value="TreeGrafter"/>
</dbReference>
<dbReference type="Gene3D" id="3.30.300.30">
    <property type="match status" value="1"/>
</dbReference>
<evidence type="ECO:0000256" key="5">
    <source>
        <dbReference type="ARBA" id="ARBA00022598"/>
    </source>
</evidence>
<dbReference type="FunFam" id="3.30.300.30:FF:000010">
    <property type="entry name" value="Enterobactin synthetase component F"/>
    <property type="match status" value="1"/>
</dbReference>
<dbReference type="Proteomes" id="UP000063434">
    <property type="component" value="Unassembled WGS sequence"/>
</dbReference>
<evidence type="ECO:0000256" key="1">
    <source>
        <dbReference type="ARBA" id="ARBA00001957"/>
    </source>
</evidence>
<dbReference type="Pfam" id="PF00550">
    <property type="entry name" value="PP-binding"/>
    <property type="match status" value="1"/>
</dbReference>
<keyword evidence="5" id="KW-0436">Ligase</keyword>
<name>A0A109KIB7_PSEFL</name>
<keyword evidence="4" id="KW-0597">Phosphoprotein</keyword>
<dbReference type="Gene3D" id="1.10.1200.10">
    <property type="entry name" value="ACP-like"/>
    <property type="match status" value="1"/>
</dbReference>